<accession>A0A089NKT9</accession>
<name>A0A089NKT9_9HYPH</name>
<dbReference type="GO" id="GO:0004383">
    <property type="term" value="F:guanylate cyclase activity"/>
    <property type="evidence" value="ECO:0007669"/>
    <property type="project" value="UniProtKB-EC"/>
</dbReference>
<dbReference type="KEGG" id="mor:MOC_0736"/>
<dbReference type="Pfam" id="PF00211">
    <property type="entry name" value="Guanylate_cyc"/>
    <property type="match status" value="1"/>
</dbReference>
<dbReference type="EC" id="4.6.1.1" evidence="3"/>
<protein>
    <submittedName>
        <fullName evidence="3">Adenylate/guanylate cyclase</fullName>
        <ecNumber evidence="3">4.6.1.1</ecNumber>
        <ecNumber evidence="3">4.6.1.2</ecNumber>
    </submittedName>
</protein>
<dbReference type="AlphaFoldDB" id="A0A089NKT9"/>
<dbReference type="Proteomes" id="UP000029492">
    <property type="component" value="Chromosome"/>
</dbReference>
<dbReference type="InterPro" id="IPR029787">
    <property type="entry name" value="Nucleotide_cyclase"/>
</dbReference>
<feature type="domain" description="Guanylate cyclase" evidence="2">
    <location>
        <begin position="235"/>
        <end position="366"/>
    </location>
</feature>
<organism evidence="3 4">
    <name type="scientific">Methylobacterium oryzae CBMB20</name>
    <dbReference type="NCBI Taxonomy" id="693986"/>
    <lineage>
        <taxon>Bacteria</taxon>
        <taxon>Pseudomonadati</taxon>
        <taxon>Pseudomonadota</taxon>
        <taxon>Alphaproteobacteria</taxon>
        <taxon>Hyphomicrobiales</taxon>
        <taxon>Methylobacteriaceae</taxon>
        <taxon>Methylobacterium</taxon>
    </lineage>
</organism>
<dbReference type="PANTHER" id="PTHR43081:SF11">
    <property type="entry name" value="BLR2264 PROTEIN"/>
    <property type="match status" value="1"/>
</dbReference>
<keyword evidence="3" id="KW-0456">Lyase</keyword>
<dbReference type="InterPro" id="IPR001054">
    <property type="entry name" value="A/G_cyclase"/>
</dbReference>
<dbReference type="PANTHER" id="PTHR43081">
    <property type="entry name" value="ADENYLATE CYCLASE, TERMINAL-DIFFERENTIATION SPECIFIC-RELATED"/>
    <property type="match status" value="1"/>
</dbReference>
<dbReference type="GO" id="GO:0006171">
    <property type="term" value="P:cAMP biosynthetic process"/>
    <property type="evidence" value="ECO:0007669"/>
    <property type="project" value="TreeGrafter"/>
</dbReference>
<evidence type="ECO:0000313" key="3">
    <source>
        <dbReference type="EMBL" id="AIQ88491.1"/>
    </source>
</evidence>
<dbReference type="Gene3D" id="3.30.70.1230">
    <property type="entry name" value="Nucleotide cyclase"/>
    <property type="match status" value="1"/>
</dbReference>
<reference evidence="3 4" key="1">
    <citation type="journal article" date="2014" name="PLoS ONE">
        <title>Genome Information of Methylobacterium oryzae, a Plant-Probiotic Methylotroph in the Phyllosphere.</title>
        <authorList>
            <person name="Kwak M.J."/>
            <person name="Jeong H."/>
            <person name="Madhaiyan M."/>
            <person name="Lee Y."/>
            <person name="Sa T.M."/>
            <person name="Oh T.K."/>
            <person name="Kim J.F."/>
        </authorList>
    </citation>
    <scope>NUCLEOTIDE SEQUENCE [LARGE SCALE GENOMIC DNA]</scope>
    <source>
        <strain evidence="3 4">CBMB20</strain>
    </source>
</reference>
<dbReference type="RefSeq" id="WP_043383266.1">
    <property type="nucleotide sequence ID" value="NZ_CP003811.1"/>
</dbReference>
<dbReference type="EMBL" id="CP003811">
    <property type="protein sequence ID" value="AIQ88491.1"/>
    <property type="molecule type" value="Genomic_DNA"/>
</dbReference>
<dbReference type="GO" id="GO:0035556">
    <property type="term" value="P:intracellular signal transduction"/>
    <property type="evidence" value="ECO:0007669"/>
    <property type="project" value="InterPro"/>
</dbReference>
<gene>
    <name evidence="3" type="ORF">MOC_0736</name>
</gene>
<evidence type="ECO:0000259" key="2">
    <source>
        <dbReference type="PROSITE" id="PS50125"/>
    </source>
</evidence>
<dbReference type="GO" id="GO:0004016">
    <property type="term" value="F:adenylate cyclase activity"/>
    <property type="evidence" value="ECO:0007669"/>
    <property type="project" value="UniProtKB-EC"/>
</dbReference>
<evidence type="ECO:0000313" key="4">
    <source>
        <dbReference type="Proteomes" id="UP000029492"/>
    </source>
</evidence>
<dbReference type="eggNOG" id="COG2114">
    <property type="taxonomic scope" value="Bacteria"/>
</dbReference>
<keyword evidence="4" id="KW-1185">Reference proteome</keyword>
<proteinExistence type="predicted"/>
<sequence length="419" mass="45367">MLERRPPPPGSPTAFADGSEADDVPFGALQPSVGIRDWLLGEGARMPNAEEMLTGLAERLIAVGVPVDRASTAIDTLHSEYAGVGRIWTRDGGTTVRLFPHGARSTDAYLNSPFHTVHATGDWLILDLSKTPDDAYAIVPDLKAGGYTHYVVAPLFFTNGTQNGITFATRAPDGFRDDDIAILRFVMPALAAVMEMRVLNKQLDHVLRLYVGDEPHRAILAGDIRRGQVTRIRSAILFADMRDYTRTSADMTPEEAVGLLNVFFDCLVPPIEREGGEVLKYLGDGLLAIFRESGDDLGGAAKGALTAAQHALAALDEANALHQFPVPVAAGIALHHGEAAYGNVGSGSRLDFTVIGRDVNLASRIAQLNRTLGEPLLMSKPFVDFLWGDPIPLGEHRLNGFDEPMAVFRPKFLRPRKSS</sequence>
<dbReference type="SUPFAM" id="SSF55073">
    <property type="entry name" value="Nucleotide cyclase"/>
    <property type="match status" value="1"/>
</dbReference>
<dbReference type="EC" id="4.6.1.2" evidence="3"/>
<dbReference type="STRING" id="693986.MOC_0736"/>
<feature type="region of interest" description="Disordered" evidence="1">
    <location>
        <begin position="1"/>
        <end position="22"/>
    </location>
</feature>
<dbReference type="CDD" id="cd07302">
    <property type="entry name" value="CHD"/>
    <property type="match status" value="1"/>
</dbReference>
<evidence type="ECO:0000256" key="1">
    <source>
        <dbReference type="SAM" id="MobiDB-lite"/>
    </source>
</evidence>
<dbReference type="InterPro" id="IPR050697">
    <property type="entry name" value="Adenylyl/Guanylyl_Cyclase_3/4"/>
</dbReference>
<dbReference type="HOGENOM" id="CLU_039833_0_0_5"/>
<dbReference type="PROSITE" id="PS50125">
    <property type="entry name" value="GUANYLATE_CYCLASE_2"/>
    <property type="match status" value="1"/>
</dbReference>